<evidence type="ECO:0000313" key="2">
    <source>
        <dbReference type="EMBL" id="QGZ96067.1"/>
    </source>
</evidence>
<evidence type="ECO:0000313" key="3">
    <source>
        <dbReference type="Proteomes" id="UP000431269"/>
    </source>
</evidence>
<feature type="signal peptide" evidence="1">
    <location>
        <begin position="1"/>
        <end position="24"/>
    </location>
</feature>
<dbReference type="Proteomes" id="UP000431269">
    <property type="component" value="Chromosome"/>
</dbReference>
<gene>
    <name evidence="2" type="ORF">DSM104635_02923</name>
</gene>
<keyword evidence="1" id="KW-0732">Signal</keyword>
<sequence>MKGIFSAVAVFLAVSAGFPPAAHACAPPSYDTPFIASARTLNPDGTWRTVRISAYGFDEDQRNPVGSMYWLRIEAADARSSTGHLAAILDIDRGSAQLFPSGRARSAADRVYWVSSMQAAATQFGLSTGFIDPDRAWDTEYPGGPEIRRYANRPCAFHTEASGAWSCFDQVGVPLAMGPRVGEISFRVVWLREEQQRSTSFAVPSGYVRLERPPASMQGVTC</sequence>
<proteinExistence type="predicted"/>
<organism evidence="2 3">
    <name type="scientific">Terricaulis silvestris</name>
    <dbReference type="NCBI Taxonomy" id="2686094"/>
    <lineage>
        <taxon>Bacteria</taxon>
        <taxon>Pseudomonadati</taxon>
        <taxon>Pseudomonadota</taxon>
        <taxon>Alphaproteobacteria</taxon>
        <taxon>Caulobacterales</taxon>
        <taxon>Caulobacteraceae</taxon>
        <taxon>Terricaulis</taxon>
    </lineage>
</organism>
<dbReference type="KEGG" id="tsv:DSM104635_02923"/>
<protein>
    <submittedName>
        <fullName evidence="2">Uncharacterized protein</fullName>
    </submittedName>
</protein>
<dbReference type="EMBL" id="CP047045">
    <property type="protein sequence ID" value="QGZ96067.1"/>
    <property type="molecule type" value="Genomic_DNA"/>
</dbReference>
<accession>A0A6I6MTG4</accession>
<name>A0A6I6MTG4_9CAUL</name>
<reference evidence="3" key="1">
    <citation type="submission" date="2019-12" db="EMBL/GenBank/DDBJ databases">
        <title>Complete genome of Terracaulis silvestris 0127_4.</title>
        <authorList>
            <person name="Vieira S."/>
            <person name="Riedel T."/>
            <person name="Sproer C."/>
            <person name="Pascual J."/>
            <person name="Boedeker C."/>
            <person name="Overmann J."/>
        </authorList>
    </citation>
    <scope>NUCLEOTIDE SEQUENCE [LARGE SCALE GENOMIC DNA]</scope>
    <source>
        <strain evidence="3">0127_4</strain>
    </source>
</reference>
<dbReference type="AlphaFoldDB" id="A0A6I6MTG4"/>
<evidence type="ECO:0000256" key="1">
    <source>
        <dbReference type="SAM" id="SignalP"/>
    </source>
</evidence>
<feature type="chain" id="PRO_5026121593" evidence="1">
    <location>
        <begin position="25"/>
        <end position="222"/>
    </location>
</feature>
<keyword evidence="3" id="KW-1185">Reference proteome</keyword>